<dbReference type="Proteomes" id="UP000273898">
    <property type="component" value="Unassembled WGS sequence"/>
</dbReference>
<evidence type="ECO:0000313" key="1">
    <source>
        <dbReference type="EMBL" id="RLJ79660.1"/>
    </source>
</evidence>
<dbReference type="EMBL" id="RCCK01000010">
    <property type="protein sequence ID" value="RLJ79660.1"/>
    <property type="molecule type" value="Genomic_DNA"/>
</dbReference>
<dbReference type="AlphaFoldDB" id="A0A497YH18"/>
<comment type="caution">
    <text evidence="1">The sequence shown here is derived from an EMBL/GenBank/DDBJ whole genome shotgun (WGS) entry which is preliminary data.</text>
</comment>
<organism evidence="1 3">
    <name type="scientific">Pedobacter alluvionis</name>
    <dbReference type="NCBI Taxonomy" id="475253"/>
    <lineage>
        <taxon>Bacteria</taxon>
        <taxon>Pseudomonadati</taxon>
        <taxon>Bacteroidota</taxon>
        <taxon>Sphingobacteriia</taxon>
        <taxon>Sphingobacteriales</taxon>
        <taxon>Sphingobacteriaceae</taxon>
        <taxon>Pedobacter</taxon>
    </lineage>
</organism>
<name>A0A497YH18_9SPHI</name>
<dbReference type="EMBL" id="SOPX01000002">
    <property type="protein sequence ID" value="TFB30986.1"/>
    <property type="molecule type" value="Genomic_DNA"/>
</dbReference>
<keyword evidence="4" id="KW-1185">Reference proteome</keyword>
<reference evidence="1 3" key="1">
    <citation type="submission" date="2018-10" db="EMBL/GenBank/DDBJ databases">
        <title>Genomic Encyclopedia of Archaeal and Bacterial Type Strains, Phase II (KMG-II): from individual species to whole genera.</title>
        <authorList>
            <person name="Goeker M."/>
        </authorList>
    </citation>
    <scope>NUCLEOTIDE SEQUENCE [LARGE SCALE GENOMIC DNA]</scope>
    <source>
        <strain evidence="1 3">DSM 19624</strain>
    </source>
</reference>
<evidence type="ECO:0008006" key="5">
    <source>
        <dbReference type="Google" id="ProtNLM"/>
    </source>
</evidence>
<dbReference type="RefSeq" id="WP_121282239.1">
    <property type="nucleotide sequence ID" value="NZ_RCCK01000010.1"/>
</dbReference>
<reference evidence="2 4" key="2">
    <citation type="submission" date="2019-03" db="EMBL/GenBank/DDBJ databases">
        <authorList>
            <person name="He R.-H."/>
        </authorList>
    </citation>
    <scope>NUCLEOTIDE SEQUENCE [LARGE SCALE GENOMIC DNA]</scope>
    <source>
        <strain evidence="2 4">DSM 19624</strain>
    </source>
</reference>
<evidence type="ECO:0000313" key="4">
    <source>
        <dbReference type="Proteomes" id="UP000297429"/>
    </source>
</evidence>
<accession>A0A497YH18</accession>
<dbReference type="OrthoDB" id="1095452at2"/>
<protein>
    <recommendedName>
        <fullName evidence="5">DUF3108 domain-containing protein</fullName>
    </recommendedName>
</protein>
<evidence type="ECO:0000313" key="2">
    <source>
        <dbReference type="EMBL" id="TFB30986.1"/>
    </source>
</evidence>
<sequence length="260" mass="29590">MKRTLLTLIVLLPLLAFGQVKYLIFGVVDGNVPVKSVIDGNHDVNLDDETLVIVSSFIKYKYGDVFEVYYKNRKLYINPDFLKINKEDQKAFDTWDASELDSIKSKASYAADVIYRNDLKKAFAFLDNTKTKGLAVLNWSYYDESEYTSGTSAKIEVYNPAKKTIKYIWFSFVGYNAVGDVVSSKGQTIRTMKAVGPIKEKETGSYEFSYVWFSDLVQTAKLKAIKIQYMDGTFKLVPIPSSIILPKNLYNILNDEVDED</sequence>
<gene>
    <name evidence="1" type="ORF">BCL90_0368</name>
    <name evidence="2" type="ORF">E3V97_10195</name>
</gene>
<proteinExistence type="predicted"/>
<evidence type="ECO:0000313" key="3">
    <source>
        <dbReference type="Proteomes" id="UP000273898"/>
    </source>
</evidence>
<dbReference type="Proteomes" id="UP000297429">
    <property type="component" value="Unassembled WGS sequence"/>
</dbReference>